<dbReference type="EMBL" id="QPHM01000001">
    <property type="protein sequence ID" value="RCU48285.1"/>
    <property type="molecule type" value="Genomic_DNA"/>
</dbReference>
<evidence type="ECO:0000256" key="1">
    <source>
        <dbReference type="SAM" id="MobiDB-lite"/>
    </source>
</evidence>
<feature type="compositionally biased region" description="Basic and acidic residues" evidence="1">
    <location>
        <begin position="69"/>
        <end position="94"/>
    </location>
</feature>
<gene>
    <name evidence="2" type="ORF">DU504_13815</name>
</gene>
<dbReference type="Proteomes" id="UP000252189">
    <property type="component" value="Unassembled WGS sequence"/>
</dbReference>
<reference evidence="2 3" key="1">
    <citation type="submission" date="2018-07" db="EMBL/GenBank/DDBJ databases">
        <title>Genome sequences of Haloplanus salinus JCM 18368T.</title>
        <authorList>
            <person name="Kim Y.B."/>
            <person name="Roh S.W."/>
        </authorList>
    </citation>
    <scope>NUCLEOTIDE SEQUENCE [LARGE SCALE GENOMIC DNA]</scope>
    <source>
        <strain evidence="2 3">JCM 18368</strain>
    </source>
</reference>
<evidence type="ECO:0000313" key="3">
    <source>
        <dbReference type="Proteomes" id="UP000252189"/>
    </source>
</evidence>
<sequence>MVITGRRPPTWDAKAYFATEETCNLELPFGESSPFRAGRMSIRFGGHHRPHPEVEARGESGSQQQTGEYRNDADRVRTEHERDGKADERAERGGDTASDEPIHGRRSHRTQNKAVGTPSTVGARPSTAVSDRNGGRTDHACRVARTQAADPFGSVRRSILKNSLT</sequence>
<proteinExistence type="predicted"/>
<organism evidence="2 3">
    <name type="scientific">Haloplanus salinus</name>
    <dbReference type="NCBI Taxonomy" id="1126245"/>
    <lineage>
        <taxon>Archaea</taxon>
        <taxon>Methanobacteriati</taxon>
        <taxon>Methanobacteriota</taxon>
        <taxon>Stenosarchaea group</taxon>
        <taxon>Halobacteria</taxon>
        <taxon>Halobacteriales</taxon>
        <taxon>Haloferacaceae</taxon>
        <taxon>Haloplanus</taxon>
    </lineage>
</organism>
<evidence type="ECO:0000313" key="2">
    <source>
        <dbReference type="EMBL" id="RCU48285.1"/>
    </source>
</evidence>
<protein>
    <submittedName>
        <fullName evidence="2">Uncharacterized protein</fullName>
    </submittedName>
</protein>
<accession>A0A368NF36</accession>
<comment type="caution">
    <text evidence="2">The sequence shown here is derived from an EMBL/GenBank/DDBJ whole genome shotgun (WGS) entry which is preliminary data.</text>
</comment>
<dbReference type="AlphaFoldDB" id="A0A368NF36"/>
<feature type="region of interest" description="Disordered" evidence="1">
    <location>
        <begin position="41"/>
        <end position="137"/>
    </location>
</feature>
<name>A0A368NF36_9EURY</name>
<keyword evidence="3" id="KW-1185">Reference proteome</keyword>